<protein>
    <submittedName>
        <fullName evidence="3">Uncharacterized protein</fullName>
    </submittedName>
</protein>
<feature type="transmembrane region" description="Helical" evidence="2">
    <location>
        <begin position="1056"/>
        <end position="1075"/>
    </location>
</feature>
<dbReference type="KEGG" id="ahel:Q31a_19970"/>
<organism evidence="3 4">
    <name type="scientific">Aureliella helgolandensis</name>
    <dbReference type="NCBI Taxonomy" id="2527968"/>
    <lineage>
        <taxon>Bacteria</taxon>
        <taxon>Pseudomonadati</taxon>
        <taxon>Planctomycetota</taxon>
        <taxon>Planctomycetia</taxon>
        <taxon>Pirellulales</taxon>
        <taxon>Pirellulaceae</taxon>
        <taxon>Aureliella</taxon>
    </lineage>
</organism>
<evidence type="ECO:0000313" key="3">
    <source>
        <dbReference type="EMBL" id="QDV23692.1"/>
    </source>
</evidence>
<keyword evidence="4" id="KW-1185">Reference proteome</keyword>
<gene>
    <name evidence="3" type="ORF">Q31a_19970</name>
</gene>
<evidence type="ECO:0000256" key="1">
    <source>
        <dbReference type="SAM" id="MobiDB-lite"/>
    </source>
</evidence>
<feature type="transmembrane region" description="Helical" evidence="2">
    <location>
        <begin position="1082"/>
        <end position="1101"/>
    </location>
</feature>
<proteinExistence type="predicted"/>
<feature type="transmembrane region" description="Helical" evidence="2">
    <location>
        <begin position="2291"/>
        <end position="2310"/>
    </location>
</feature>
<dbReference type="RefSeq" id="WP_145076789.1">
    <property type="nucleotide sequence ID" value="NZ_CP036298.1"/>
</dbReference>
<feature type="compositionally biased region" description="Polar residues" evidence="1">
    <location>
        <begin position="2060"/>
        <end position="2080"/>
    </location>
</feature>
<keyword evidence="2" id="KW-1133">Transmembrane helix</keyword>
<accession>A0A518G529</accession>
<name>A0A518G529_9BACT</name>
<reference evidence="3 4" key="1">
    <citation type="submission" date="2019-02" db="EMBL/GenBank/DDBJ databases">
        <title>Deep-cultivation of Planctomycetes and their phenomic and genomic characterization uncovers novel biology.</title>
        <authorList>
            <person name="Wiegand S."/>
            <person name="Jogler M."/>
            <person name="Boedeker C."/>
            <person name="Pinto D."/>
            <person name="Vollmers J."/>
            <person name="Rivas-Marin E."/>
            <person name="Kohn T."/>
            <person name="Peeters S.H."/>
            <person name="Heuer A."/>
            <person name="Rast P."/>
            <person name="Oberbeckmann S."/>
            <person name="Bunk B."/>
            <person name="Jeske O."/>
            <person name="Meyerdierks A."/>
            <person name="Storesund J.E."/>
            <person name="Kallscheuer N."/>
            <person name="Luecker S."/>
            <person name="Lage O.M."/>
            <person name="Pohl T."/>
            <person name="Merkel B.J."/>
            <person name="Hornburger P."/>
            <person name="Mueller R.-W."/>
            <person name="Bruemmer F."/>
            <person name="Labrenz M."/>
            <person name="Spormann A.M."/>
            <person name="Op den Camp H."/>
            <person name="Overmann J."/>
            <person name="Amann R."/>
            <person name="Jetten M.S.M."/>
            <person name="Mascher T."/>
            <person name="Medema M.H."/>
            <person name="Devos D.P."/>
            <person name="Kaster A.-K."/>
            <person name="Ovreas L."/>
            <person name="Rohde M."/>
            <person name="Galperin M.Y."/>
            <person name="Jogler C."/>
        </authorList>
    </citation>
    <scope>NUCLEOTIDE SEQUENCE [LARGE SCALE GENOMIC DNA]</scope>
    <source>
        <strain evidence="3 4">Q31a</strain>
    </source>
</reference>
<evidence type="ECO:0000313" key="4">
    <source>
        <dbReference type="Proteomes" id="UP000318017"/>
    </source>
</evidence>
<feature type="transmembrane region" description="Helical" evidence="2">
    <location>
        <begin position="2266"/>
        <end position="2285"/>
    </location>
</feature>
<feature type="transmembrane region" description="Helical" evidence="2">
    <location>
        <begin position="2242"/>
        <end position="2259"/>
    </location>
</feature>
<feature type="transmembrane region" description="Helical" evidence="2">
    <location>
        <begin position="1107"/>
        <end position="1129"/>
    </location>
</feature>
<feature type="region of interest" description="Disordered" evidence="1">
    <location>
        <begin position="2058"/>
        <end position="2094"/>
    </location>
</feature>
<evidence type="ECO:0000256" key="2">
    <source>
        <dbReference type="SAM" id="Phobius"/>
    </source>
</evidence>
<dbReference type="Proteomes" id="UP000318017">
    <property type="component" value="Chromosome"/>
</dbReference>
<keyword evidence="2" id="KW-0812">Transmembrane</keyword>
<feature type="transmembrane region" description="Helical" evidence="2">
    <location>
        <begin position="1141"/>
        <end position="1162"/>
    </location>
</feature>
<feature type="region of interest" description="Disordered" evidence="1">
    <location>
        <begin position="388"/>
        <end position="410"/>
    </location>
</feature>
<sequence>MPYGPLKPYIAVEIKRPSPPQCQLAGPSVFSLPVRVVFWVACLLFQFVSLAPSLLPAAPPAGWDVMRVYLEDDPDLILKLATDDYSPIKIELLDELLAEEAQRRRAFSLEGSGISDASYVVVLEGDRLVSEKSAWVTNGIEESQPIQLGPTSLALGNARQLDPTQRQLVDFLSCDVAGNLYIPYQSETPVYWFGFTARGKTVGSTRTFALDLPAATRGRLLLALPAHLQPSSPDVVVELTPTPEQQLPDYWNDDTLPMSSGGAPLQWWTVYCSAVAKFELVIADAAVTNTFGLKHVVRSTRADYQLRRNLLELTTQFELEPNDDSTPLQLLVDQRLKIRNLTLDAQPVEWRIVPTPSTTDFLIELETDTESLPRRSLIVQALAEEDFLAPPQTSTDNLPAGEHGPSTASPTVLPQIQLSQAATINGTTTVQALDNLLVTRLDAADSIVESTNSPSDNTRPVWTARWLNTSPAITAHIAQQTRQWQVYGLTRFSIQAEWLSASCRLRITGKSPTVNELKMRVGDGWFVDSVRVVQASEANLRVELGDSVDTADALITADWDGTPQNVSFEIEAIAHSPRSQESEQFKLIADSIVTLPDAFQVDNYAVDALGPFEVRPTATLVPYQIQPSNLPDWQRELLPQAGNVWLFHAPQGAMPSIQMVASGGTFVSNVTTIVHATNQHWQTDVWIQCQPMSGAVDSLQLNFPPETDADLLEWHFISDDGNSSPSPITAVRQETLGNRDVSIELKLPQSMQEAFKLQAVLGTRPLSAQTLRVPIVNVPRAASSGSLLILPKQFAAPSNEQSIELLSTGLCCSDDDIVQAIESMSQKQAKNSIAARLDTSSSQWLEFEMVPQSTNSRLWAWQQFVEHTIRDDGSRLHEISWTMESIADSSCDICLPKDWRVDNVKVDEQIIEMAPSTSKTEQFKTLTIKLPAGQSTVTLRCTSKSDPLSWLENAALPIPQVSVPTLSSRARVMISPSHIPLTLLRQSQVTIRLIDRLKTSNLWHWLAPSQLQETRPSDAPFSSGWTSMPLLVEQPDVSSGPITPAVARVWIVHRTAFATMVLASVLLCTSLLRIVSKRHPLIGWYAIMLSAAFVVAVPSWLLPVAQILLLATLAAALLQLVAPVLNLCSQASNGVRSGSRLLRGTLPALLILATFPIANVGAQGVPERTTTSSSNSEESPTIYGVLIPVDSKNEVAGSYIYAPTKLLQLLQNPSSSGTQGLPPQVLSAEYKMRIRHSLSGTYRAQEISLTLQLRFHHTNADFELPLAASPLRLVGSQVGGQELALGGRISQDAETNSVFYRPLAAGTIQLQLRFDDIEPTLIQDKLHVKFSIPPLPNATLRLLSDNQQNFDVESIGQVQKSMSSLFAKLGAIDEIDIAWPAENAASSFVGPTATFTAATWIHSTGSQVIAACQLQLPEDESFPNEFRILCDAGWEPVGASWGDGELTGEALTSMGSQKSYSMRLRAETASNTSRVIRVLMLPKNANLSSSLKLPFLTLQGMTQPKRTLGWSSEPNARWRLEDIDFWQRAADQQQVSWGGLSLSTLSPTLYIVSDGAIATSIRRLSEASEVIVNEVTRVHLAASNVRMNYRAQFKQARSTRVPIRLRLPKNMHPTRVVIDGNPATYTLGVERDSNILLVSAQQTAAAIEIVELDLTATAQTGSRHPLPRITMEEVEAESSSYRLMRAAGMECELFDDSNADIAWEPSNVRSAELLENLEALVGDAELGGDYRQAQLPIEYQLTKQTRDANPSSTLFLDRGPSGWNCRFEIRWEQLQSPLDIASFEIPLAIRDSLEIGKLTRRLIPTGDPSRLNLCVVPPNPVDGVVELQLQFPLQDSPAGQSISIPSIRVLNEGVNSTVVALPKQLDGQSVRWTRLGAPISDQQSTNLNNEDWSNYFCFNFSRNQTLAVWRSEGKSKKQAEILFQRVTLASETSGVISGYTQYWIAPNGQVNLTIALPDACRIIGIENGVQPATWQARKDGSVNVLLQPNYLPMNLRVLLQWEKQDTGALAIQLPTFPNALQATDEISILDQLQESRLRLVPEHFTSSDGRASLGAELAATSGSGTPTGRLTPPTASLDSGTDSEDNSPTEAELASPQIQLENAERWAEVIVLATANVSRLSNTEMEAWLLSWHPSTVGISGKLLLPELAPSSPAIRRDESQTPLTVEDFWTATCEFLGASDIASQSPPQSALPEFSAQNTIPIPQLDGNEWLVARSDLTRIHSGQQIVVESQEDFVSATPRFVAAFLILAVAVLAGFLFRKFTPWYAELLSAHPYLYWCQLGLITGLLLPIYWPSMVLLSTAAVLFVAHFSDRRRRQQSASRG</sequence>
<keyword evidence="2" id="KW-0472">Membrane</keyword>
<dbReference type="EMBL" id="CP036298">
    <property type="protein sequence ID" value="QDV23692.1"/>
    <property type="molecule type" value="Genomic_DNA"/>
</dbReference>